<accession>F8JV68</accession>
<reference evidence="2" key="1">
    <citation type="submission" date="2011-12" db="EMBL/GenBank/DDBJ databases">
        <title>Complete genome sequence of Streptomyces cattleya strain DSM 46488.</title>
        <authorList>
            <person name="Ou H.-Y."/>
            <person name="Li P."/>
            <person name="Zhao C."/>
            <person name="O'Hagan D."/>
            <person name="Deng Z."/>
        </authorList>
    </citation>
    <scope>NUCLEOTIDE SEQUENCE [LARGE SCALE GENOMIC DNA]</scope>
    <source>
        <strain evidence="2">ATCC 35852 / DSM 46488 / JCM 4925 / NBRC 14057 / NRRL 8057</strain>
    </source>
</reference>
<dbReference type="eggNOG" id="ENOG50340RU">
    <property type="taxonomic scope" value="Bacteria"/>
</dbReference>
<gene>
    <name evidence="1" type="ordered locus">SCATT_07830</name>
</gene>
<protein>
    <submittedName>
        <fullName evidence="1">Uncharacterized protein</fullName>
    </submittedName>
</protein>
<evidence type="ECO:0000313" key="2">
    <source>
        <dbReference type="Proteomes" id="UP000007842"/>
    </source>
</evidence>
<dbReference type="KEGG" id="scy:SCATT_07830"/>
<dbReference type="Proteomes" id="UP000007842">
    <property type="component" value="Chromosome"/>
</dbReference>
<sequence length="200" mass="21719">MRWMPGMWRWRRNPLRRRSDLIEAWAGLATAVVVVVGAPVAGIAAGRSVGTELEHDARVEQAQRHRVTATVLRTADRSSPAVQTESVPGQQPLRLATIRWTAPDGTPRTGTVRVERRPAAGDTLPVWTDRHGVLTDRPLDSSAATANAVAAGLGAATTTAALACAARQALGWRLLRRRLADWERDWLRVSQDWGRTGAGG</sequence>
<dbReference type="AlphaFoldDB" id="F8JV68"/>
<evidence type="ECO:0000313" key="1">
    <source>
        <dbReference type="EMBL" id="AEW93154.1"/>
    </source>
</evidence>
<dbReference type="PANTHER" id="PTHR42305">
    <property type="entry name" value="MEMBRANE PROTEIN RV1733C-RELATED"/>
    <property type="match status" value="1"/>
</dbReference>
<dbReference type="HOGENOM" id="CLU_084215_2_0_11"/>
<name>F8JV68_STREN</name>
<dbReference type="InterPro" id="IPR039708">
    <property type="entry name" value="MT1774/Rv1733c-like"/>
</dbReference>
<dbReference type="OrthoDB" id="4325432at2"/>
<keyword evidence="2" id="KW-1185">Reference proteome</keyword>
<organism evidence="1 2">
    <name type="scientific">Streptantibioticus cattleyicolor (strain ATCC 35852 / DSM 46488 / JCM 4925 / NBRC 14057 / NRRL 8057)</name>
    <name type="common">Streptomyces cattleya</name>
    <dbReference type="NCBI Taxonomy" id="1003195"/>
    <lineage>
        <taxon>Bacteria</taxon>
        <taxon>Bacillati</taxon>
        <taxon>Actinomycetota</taxon>
        <taxon>Actinomycetes</taxon>
        <taxon>Kitasatosporales</taxon>
        <taxon>Streptomycetaceae</taxon>
        <taxon>Streptantibioticus</taxon>
    </lineage>
</organism>
<proteinExistence type="predicted"/>
<dbReference type="PATRIC" id="fig|1003195.11.peg.2378"/>
<dbReference type="EMBL" id="CP003219">
    <property type="protein sequence ID" value="AEW93154.1"/>
    <property type="molecule type" value="Genomic_DNA"/>
</dbReference>
<dbReference type="STRING" id="1003195.SCATT_07830"/>
<accession>G8WYW8</accession>
<dbReference type="KEGG" id="sct:SCAT_0779"/>
<dbReference type="PANTHER" id="PTHR42305:SF1">
    <property type="entry name" value="MEMBRANE PROTEIN RV1733C-RELATED"/>
    <property type="match status" value="1"/>
</dbReference>